<feature type="region of interest" description="Disordered" evidence="1">
    <location>
        <begin position="25"/>
        <end position="49"/>
    </location>
</feature>
<reference evidence="2" key="1">
    <citation type="journal article" date="2021" name="PeerJ">
        <title>Extensive microbial diversity within the chicken gut microbiome revealed by metagenomics and culture.</title>
        <authorList>
            <person name="Gilroy R."/>
            <person name="Ravi A."/>
            <person name="Getino M."/>
            <person name="Pursley I."/>
            <person name="Horton D.L."/>
            <person name="Alikhan N.F."/>
            <person name="Baker D."/>
            <person name="Gharbi K."/>
            <person name="Hall N."/>
            <person name="Watson M."/>
            <person name="Adriaenssens E.M."/>
            <person name="Foster-Nyarko E."/>
            <person name="Jarju S."/>
            <person name="Secka A."/>
            <person name="Antonio M."/>
            <person name="Oren A."/>
            <person name="Chaudhuri R.R."/>
            <person name="La Ragione R."/>
            <person name="Hildebrand F."/>
            <person name="Pallen M.J."/>
        </authorList>
    </citation>
    <scope>NUCLEOTIDE SEQUENCE</scope>
    <source>
        <strain evidence="2">CHK198-12963</strain>
    </source>
</reference>
<organism evidence="2 3">
    <name type="scientific">Candidatus Enterocloster excrementigallinarum</name>
    <dbReference type="NCBI Taxonomy" id="2838558"/>
    <lineage>
        <taxon>Bacteria</taxon>
        <taxon>Bacillati</taxon>
        <taxon>Bacillota</taxon>
        <taxon>Clostridia</taxon>
        <taxon>Lachnospirales</taxon>
        <taxon>Lachnospiraceae</taxon>
        <taxon>Enterocloster</taxon>
    </lineage>
</organism>
<proteinExistence type="predicted"/>
<feature type="compositionally biased region" description="Basic and acidic residues" evidence="1">
    <location>
        <begin position="25"/>
        <end position="47"/>
    </location>
</feature>
<comment type="caution">
    <text evidence="2">The sequence shown here is derived from an EMBL/GenBank/DDBJ whole genome shotgun (WGS) entry which is preliminary data.</text>
</comment>
<feature type="region of interest" description="Disordered" evidence="1">
    <location>
        <begin position="67"/>
        <end position="107"/>
    </location>
</feature>
<accession>A0A9D2PTE3</accession>
<evidence type="ECO:0000313" key="3">
    <source>
        <dbReference type="Proteomes" id="UP000823863"/>
    </source>
</evidence>
<reference evidence="2" key="2">
    <citation type="submission" date="2021-04" db="EMBL/GenBank/DDBJ databases">
        <authorList>
            <person name="Gilroy R."/>
        </authorList>
    </citation>
    <scope>NUCLEOTIDE SEQUENCE</scope>
    <source>
        <strain evidence="2">CHK198-12963</strain>
    </source>
</reference>
<name>A0A9D2PTE3_9FIRM</name>
<dbReference type="EMBL" id="DWWB01000006">
    <property type="protein sequence ID" value="HJC65436.1"/>
    <property type="molecule type" value="Genomic_DNA"/>
</dbReference>
<protein>
    <submittedName>
        <fullName evidence="2">Uncharacterized protein</fullName>
    </submittedName>
</protein>
<sequence length="107" mass="12708">MAYFDSPKNRAIWERELKGLRAEKERRAKEGYRPQKGEQEISVESRQEQNPFRKRITLKELEQAEREAVQARRARRPQRVREAEAKEPKRQSSIEQEKSFGLGGKQL</sequence>
<evidence type="ECO:0000256" key="1">
    <source>
        <dbReference type="SAM" id="MobiDB-lite"/>
    </source>
</evidence>
<dbReference type="Proteomes" id="UP000823863">
    <property type="component" value="Unassembled WGS sequence"/>
</dbReference>
<gene>
    <name evidence="2" type="ORF">H9931_01780</name>
</gene>
<feature type="compositionally biased region" description="Basic and acidic residues" evidence="1">
    <location>
        <begin position="79"/>
        <end position="98"/>
    </location>
</feature>
<dbReference type="AlphaFoldDB" id="A0A9D2PTE3"/>
<evidence type="ECO:0000313" key="2">
    <source>
        <dbReference type="EMBL" id="HJC65436.1"/>
    </source>
</evidence>